<dbReference type="HOGENOM" id="CLU_009583_0_3_7"/>
<gene>
    <name evidence="2" type="ordered locus">LI0444</name>
</gene>
<dbReference type="EMBL" id="AM180252">
    <property type="protein sequence ID" value="CAJ54498.1"/>
    <property type="molecule type" value="Genomic_DNA"/>
</dbReference>
<dbReference type="KEGG" id="lip:LI0444"/>
<dbReference type="CDD" id="cd03801">
    <property type="entry name" value="GT4_PimA-like"/>
    <property type="match status" value="1"/>
</dbReference>
<organism evidence="2 3">
    <name type="scientific">Lawsonia intracellularis (strain PHE/MN1-00)</name>
    <dbReference type="NCBI Taxonomy" id="363253"/>
    <lineage>
        <taxon>Bacteria</taxon>
        <taxon>Pseudomonadati</taxon>
        <taxon>Thermodesulfobacteriota</taxon>
        <taxon>Desulfovibrionia</taxon>
        <taxon>Desulfovibrionales</taxon>
        <taxon>Desulfovibrionaceae</taxon>
        <taxon>Lawsonia</taxon>
    </lineage>
</organism>
<protein>
    <submittedName>
        <fullName evidence="2">Glycosyltransferase</fullName>
    </submittedName>
</protein>
<accession>Q1MR78</accession>
<dbReference type="OrthoDB" id="9765330at2"/>
<dbReference type="eggNOG" id="COG0438">
    <property type="taxonomic scope" value="Bacteria"/>
</dbReference>
<dbReference type="SUPFAM" id="SSF53756">
    <property type="entry name" value="UDP-Glycosyltransferase/glycogen phosphorylase"/>
    <property type="match status" value="1"/>
</dbReference>
<reference evidence="2 3" key="1">
    <citation type="submission" date="2005-11" db="EMBL/GenBank/DDBJ databases">
        <title>The complete genome sequence of Lawsonia intracellularis: the causative agent of proliferative enteropathy.</title>
        <authorList>
            <person name="Kaur K."/>
            <person name="Zhang Q."/>
            <person name="Beckler D."/>
            <person name="Munir S."/>
            <person name="Li L."/>
            <person name="Kinsley K."/>
            <person name="Herron L."/>
            <person name="Peterson A."/>
            <person name="May B."/>
            <person name="Singh S."/>
            <person name="Gebhart C."/>
            <person name="Kapur V."/>
        </authorList>
    </citation>
    <scope>NUCLEOTIDE SEQUENCE [LARGE SCALE GENOMIC DNA]</scope>
    <source>
        <strain evidence="2 3">PHE/MN1-00</strain>
    </source>
</reference>
<dbReference type="Proteomes" id="UP000002430">
    <property type="component" value="Chromosome"/>
</dbReference>
<dbReference type="Gene3D" id="3.40.50.2000">
    <property type="entry name" value="Glycogen Phosphorylase B"/>
    <property type="match status" value="2"/>
</dbReference>
<dbReference type="PANTHER" id="PTHR12526">
    <property type="entry name" value="GLYCOSYLTRANSFERASE"/>
    <property type="match status" value="1"/>
</dbReference>
<dbReference type="CAZy" id="GT4">
    <property type="family name" value="Glycosyltransferase Family 4"/>
</dbReference>
<evidence type="ECO:0000313" key="3">
    <source>
        <dbReference type="Proteomes" id="UP000002430"/>
    </source>
</evidence>
<name>Q1MR78_LAWIP</name>
<dbReference type="RefSeq" id="WP_011526528.1">
    <property type="nucleotide sequence ID" value="NC_008011.1"/>
</dbReference>
<dbReference type="GO" id="GO:0016757">
    <property type="term" value="F:glycosyltransferase activity"/>
    <property type="evidence" value="ECO:0007669"/>
    <property type="project" value="UniProtKB-ARBA"/>
</dbReference>
<keyword evidence="3" id="KW-1185">Reference proteome</keyword>
<feature type="domain" description="Glycosyltransferase subfamily 4-like N-terminal" evidence="1">
    <location>
        <begin position="13"/>
        <end position="161"/>
    </location>
</feature>
<evidence type="ECO:0000259" key="1">
    <source>
        <dbReference type="Pfam" id="PF13439"/>
    </source>
</evidence>
<dbReference type="Pfam" id="PF13692">
    <property type="entry name" value="Glyco_trans_1_4"/>
    <property type="match status" value="1"/>
</dbReference>
<evidence type="ECO:0000313" key="2">
    <source>
        <dbReference type="EMBL" id="CAJ54498.1"/>
    </source>
</evidence>
<dbReference type="Pfam" id="PF13439">
    <property type="entry name" value="Glyco_transf_4"/>
    <property type="match status" value="1"/>
</dbReference>
<sequence length="356" mass="40264">MQILTITSSTNRSGGTRQAIYQTQEFAKRGYNARLCLPHDSTFWELPKKEQNPLWIALPENHSKQKIFIEKLLSETSPTVIHAFHNKAIKRIAWWGLSWKYKNVTCVAHRGVIYRPKNPLPYLSPAIKAFIPNSKACAKALRWHCPRKKIYIVPNGLPAERFTPTISQEEALKHIGISYIPKFLFGFVGNNKPQKGFDILLEAFSKAHIADAHLLTMGVKEEYWRPLCEQFHIAEQVHFLDHVEHISNYLQLCDAFIVPSRAMESSPNTLIEAMSMGLPIIATNAGGIPELVKGNGIIVPVADAKSMANALAHMLSNPAQREEWSKQSRLLSQQYSITTRCDTLEGIYHKIGAWSN</sequence>
<dbReference type="AlphaFoldDB" id="Q1MR78"/>
<dbReference type="STRING" id="363253.LI0444"/>
<dbReference type="InterPro" id="IPR028098">
    <property type="entry name" value="Glyco_trans_4-like_N"/>
</dbReference>
<proteinExistence type="predicted"/>